<dbReference type="Proteomes" id="UP000004750">
    <property type="component" value="Unassembled WGS sequence"/>
</dbReference>
<evidence type="ECO:0000313" key="3">
    <source>
        <dbReference type="Proteomes" id="UP000004750"/>
    </source>
</evidence>
<keyword evidence="1" id="KW-1133">Transmembrane helix</keyword>
<gene>
    <name evidence="2" type="ORF">HMPREF9080_01121</name>
</gene>
<keyword evidence="1" id="KW-0472">Membrane</keyword>
<sequence length="100" mass="12023">MLSLMHSYYRIFLILVSGLVMVVIFSWNFCLSYGENMQRIFWETSSQTKERLDAIKASQEEDRIRSLEECRPEKSISKDELFSLAMQDYWQKKMKRLWPG</sequence>
<accession>G9ZED6</accession>
<proteinExistence type="predicted"/>
<organism evidence="2 3">
    <name type="scientific">Cardiobacterium valvarum F0432</name>
    <dbReference type="NCBI Taxonomy" id="797473"/>
    <lineage>
        <taxon>Bacteria</taxon>
        <taxon>Pseudomonadati</taxon>
        <taxon>Pseudomonadota</taxon>
        <taxon>Gammaproteobacteria</taxon>
        <taxon>Cardiobacteriales</taxon>
        <taxon>Cardiobacteriaceae</taxon>
        <taxon>Cardiobacterium</taxon>
    </lineage>
</organism>
<dbReference type="AlphaFoldDB" id="G9ZED6"/>
<dbReference type="EMBL" id="AGCM01000062">
    <property type="protein sequence ID" value="EHM54677.1"/>
    <property type="molecule type" value="Genomic_DNA"/>
</dbReference>
<keyword evidence="1" id="KW-0812">Transmembrane</keyword>
<feature type="transmembrane region" description="Helical" evidence="1">
    <location>
        <begin position="12"/>
        <end position="31"/>
    </location>
</feature>
<comment type="caution">
    <text evidence="2">The sequence shown here is derived from an EMBL/GenBank/DDBJ whole genome shotgun (WGS) entry which is preliminary data.</text>
</comment>
<evidence type="ECO:0000313" key="2">
    <source>
        <dbReference type="EMBL" id="EHM54677.1"/>
    </source>
</evidence>
<protein>
    <submittedName>
        <fullName evidence="2">Uncharacterized protein</fullName>
    </submittedName>
</protein>
<name>G9ZED6_9GAMM</name>
<evidence type="ECO:0000256" key="1">
    <source>
        <dbReference type="SAM" id="Phobius"/>
    </source>
</evidence>
<dbReference type="HOGENOM" id="CLU_2300720_0_0_6"/>
<reference evidence="2 3" key="1">
    <citation type="submission" date="2011-08" db="EMBL/GenBank/DDBJ databases">
        <authorList>
            <person name="Weinstock G."/>
            <person name="Sodergren E."/>
            <person name="Clifton S."/>
            <person name="Fulton L."/>
            <person name="Fulton B."/>
            <person name="Courtney L."/>
            <person name="Fronick C."/>
            <person name="Harrison M."/>
            <person name="Strong C."/>
            <person name="Farmer C."/>
            <person name="Delahaunty K."/>
            <person name="Markovic C."/>
            <person name="Hall O."/>
            <person name="Minx P."/>
            <person name="Tomlinson C."/>
            <person name="Mitreva M."/>
            <person name="Hou S."/>
            <person name="Chen J."/>
            <person name="Wollam A."/>
            <person name="Pepin K.H."/>
            <person name="Johnson M."/>
            <person name="Bhonagiri V."/>
            <person name="Zhang X."/>
            <person name="Suruliraj S."/>
            <person name="Warren W."/>
            <person name="Chinwalla A."/>
            <person name="Mardis E.R."/>
            <person name="Wilson R.K."/>
        </authorList>
    </citation>
    <scope>NUCLEOTIDE SEQUENCE [LARGE SCALE GENOMIC DNA]</scope>
    <source>
        <strain evidence="2 3">F0432</strain>
    </source>
</reference>